<evidence type="ECO:0000256" key="4">
    <source>
        <dbReference type="ARBA" id="ARBA00022448"/>
    </source>
</evidence>
<dbReference type="Proteomes" id="UP000232688">
    <property type="component" value="Unassembled WGS sequence"/>
</dbReference>
<evidence type="ECO:0000313" key="19">
    <source>
        <dbReference type="Proteomes" id="UP000232688"/>
    </source>
</evidence>
<evidence type="ECO:0000256" key="2">
    <source>
        <dbReference type="ARBA" id="ARBA00006344"/>
    </source>
</evidence>
<gene>
    <name evidence="17" type="ORF">RhiirA1_419678</name>
    <name evidence="16" type="ORF">RhiirA5_355470</name>
    <name evidence="18" type="ORF">RhiirC2_744113</name>
</gene>
<keyword evidence="11 13" id="KW-0496">Mitochondrion</keyword>
<evidence type="ECO:0000313" key="20">
    <source>
        <dbReference type="Proteomes" id="UP000232722"/>
    </source>
</evidence>
<dbReference type="EMBL" id="LLXH01000483">
    <property type="protein sequence ID" value="PKC66174.1"/>
    <property type="molecule type" value="Genomic_DNA"/>
</dbReference>
<comment type="subunit">
    <text evidence="13">Component of the TIM23 complex.</text>
</comment>
<reference evidence="19 21" key="3">
    <citation type="submission" date="2017-10" db="EMBL/GenBank/DDBJ databases">
        <title>Extensive intraspecific genome diversity in a model arbuscular mycorrhizal fungus.</title>
        <authorList>
            <person name="Chen E.C.H."/>
            <person name="Morin E."/>
            <person name="Baudet D."/>
            <person name="Noel J."/>
            <person name="Ndikumana S."/>
            <person name="Charron P."/>
            <person name="St-Onge C."/>
            <person name="Giorgi J."/>
            <person name="Grigoriev I.V."/>
            <person name="Roux C."/>
            <person name="Martin F.M."/>
            <person name="Corradi N."/>
        </authorList>
    </citation>
    <scope>NUCLEOTIDE SEQUENCE [LARGE SCALE GENOMIC DNA]</scope>
    <source>
        <strain evidence="17 19">A1</strain>
        <strain evidence="18 21">C2</strain>
    </source>
</reference>
<feature type="region of interest" description="Disordered" evidence="14">
    <location>
        <begin position="388"/>
        <end position="417"/>
    </location>
</feature>
<evidence type="ECO:0000256" key="11">
    <source>
        <dbReference type="ARBA" id="ARBA00023128"/>
    </source>
</evidence>
<feature type="region of interest" description="Disordered" evidence="14">
    <location>
        <begin position="1"/>
        <end position="37"/>
    </location>
</feature>
<dbReference type="SMART" id="SM00577">
    <property type="entry name" value="CPDc"/>
    <property type="match status" value="1"/>
</dbReference>
<dbReference type="Proteomes" id="UP000233469">
    <property type="component" value="Unassembled WGS sequence"/>
</dbReference>
<evidence type="ECO:0000256" key="7">
    <source>
        <dbReference type="ARBA" id="ARBA00022927"/>
    </source>
</evidence>
<sequence>MNTSFIRRQTTSATNPVENLPKKVRNKPKKSSVDSMSPEAKRAYEITGYIMFASTLGLVIYSGRPFNTDRENQYKDLDTFTAWCKRLGARTKDLFHFFTEPPSDKLLPDQDSLPPPPSPYTLVINLDQTLIYSTWDRENGWRLAKRPGVDYFLFFVANIFEVVIFTSQPSYIAEQILMKLDPLGLVPYRLYRESTRYVEGKIVKDISKLNRDLSKVIIMDSNPDSYSLQPENAIAVPPWKEDPNDTFLIDILPFLESFPLFTVNDVRQILPQYKEENIPKAYAAWEEQWNKQQQLEWENKLKQPKKGLASLVSAFSSGQIQEQIPPYKQKLMQRQIMNDEINNSYRDYKRRAPELQQMYKSSMENWQKQVEESMKEKRTTLWELMTQGVPQVPMPDLPSDQDSSQLNPLKQTNSPSQ</sequence>
<evidence type="ECO:0000256" key="3">
    <source>
        <dbReference type="ARBA" id="ARBA00020799"/>
    </source>
</evidence>
<dbReference type="VEuPathDB" id="FungiDB:RhiirFUN_020547"/>
<feature type="compositionally biased region" description="Polar residues" evidence="14">
    <location>
        <begin position="1"/>
        <end position="17"/>
    </location>
</feature>
<dbReference type="Gene3D" id="3.40.50.1000">
    <property type="entry name" value="HAD superfamily/HAD-like"/>
    <property type="match status" value="1"/>
</dbReference>
<keyword evidence="5" id="KW-0812">Transmembrane</keyword>
<dbReference type="EMBL" id="LLXJ01000380">
    <property type="protein sequence ID" value="PKC10457.1"/>
    <property type="molecule type" value="Genomic_DNA"/>
</dbReference>
<evidence type="ECO:0000313" key="21">
    <source>
        <dbReference type="Proteomes" id="UP000233469"/>
    </source>
</evidence>
<evidence type="ECO:0000256" key="9">
    <source>
        <dbReference type="ARBA" id="ARBA00022989"/>
    </source>
</evidence>
<keyword evidence="7 13" id="KW-0653">Protein transport</keyword>
<dbReference type="AlphaFoldDB" id="A0A2I1EH71"/>
<reference evidence="17 19" key="4">
    <citation type="submission" date="2017-10" db="EMBL/GenBank/DDBJ databases">
        <title>Genome analyses suggest a sexual origin of heterokaryosis in a supposedly ancient asexual fungus.</title>
        <authorList>
            <person name="Corradi N."/>
            <person name="Sedzielewska K."/>
            <person name="Noel J."/>
            <person name="Charron P."/>
            <person name="Farinelli L."/>
            <person name="Marton T."/>
            <person name="Kruger M."/>
            <person name="Pelin A."/>
            <person name="Brachmann A."/>
            <person name="Corradi N."/>
        </authorList>
    </citation>
    <scope>NUCLEOTIDE SEQUENCE [LARGE SCALE GENOMIC DNA]</scope>
    <source>
        <strain evidence="17 19">A1</strain>
    </source>
</reference>
<organism evidence="18 21">
    <name type="scientific">Rhizophagus irregularis</name>
    <dbReference type="NCBI Taxonomy" id="588596"/>
    <lineage>
        <taxon>Eukaryota</taxon>
        <taxon>Fungi</taxon>
        <taxon>Fungi incertae sedis</taxon>
        <taxon>Mucoromycota</taxon>
        <taxon>Glomeromycotina</taxon>
        <taxon>Glomeromycetes</taxon>
        <taxon>Glomerales</taxon>
        <taxon>Glomeraceae</taxon>
        <taxon>Rhizophagus</taxon>
    </lineage>
</organism>
<keyword evidence="10 13" id="KW-0811">Translocation</keyword>
<evidence type="ECO:0000313" key="18">
    <source>
        <dbReference type="EMBL" id="PKK71720.1"/>
    </source>
</evidence>
<keyword evidence="4 13" id="KW-0813">Transport</keyword>
<evidence type="ECO:0000256" key="14">
    <source>
        <dbReference type="SAM" id="MobiDB-lite"/>
    </source>
</evidence>
<dbReference type="Pfam" id="PF03031">
    <property type="entry name" value="NIF"/>
    <property type="match status" value="1"/>
</dbReference>
<dbReference type="InterPro" id="IPR004274">
    <property type="entry name" value="FCP1_dom"/>
</dbReference>
<comment type="caution">
    <text evidence="18">The sequence shown here is derived from an EMBL/GenBank/DDBJ whole genome shotgun (WGS) entry which is preliminary data.</text>
</comment>
<evidence type="ECO:0000256" key="12">
    <source>
        <dbReference type="ARBA" id="ARBA00023136"/>
    </source>
</evidence>
<dbReference type="FunFam" id="3.40.50.1000:FF:000019">
    <property type="entry name" value="Mitochondrial import inner membrane translocase subunit TIM50"/>
    <property type="match status" value="1"/>
</dbReference>
<dbReference type="OrthoDB" id="287041at2759"/>
<dbReference type="GO" id="GO:0015031">
    <property type="term" value="P:protein transport"/>
    <property type="evidence" value="ECO:0007669"/>
    <property type="project" value="UniProtKB-KW"/>
</dbReference>
<dbReference type="VEuPathDB" id="FungiDB:RhiirA1_419678"/>
<evidence type="ECO:0000256" key="10">
    <source>
        <dbReference type="ARBA" id="ARBA00023010"/>
    </source>
</evidence>
<reference evidence="16 20" key="2">
    <citation type="submission" date="2017-09" db="EMBL/GenBank/DDBJ databases">
        <title>Extensive intraspecific genome diversity in a model arbuscular mycorrhizal fungus.</title>
        <authorList>
            <person name="Chen E.C."/>
            <person name="Morin E."/>
            <person name="Beaudet D."/>
            <person name="Noel J."/>
            <person name="Ndikumana S."/>
            <person name="Charron P."/>
            <person name="St-Onge C."/>
            <person name="Giorgi J."/>
            <person name="Grigoriev I.V."/>
            <person name="Roux C."/>
            <person name="Martin F.M."/>
            <person name="Corradi N."/>
        </authorList>
    </citation>
    <scope>NUCLEOTIDE SEQUENCE [LARGE SCALE GENOMIC DNA]</scope>
    <source>
        <strain evidence="16 20">A5</strain>
    </source>
</reference>
<name>A0A2I1EH71_9GLOM</name>
<evidence type="ECO:0000256" key="1">
    <source>
        <dbReference type="ARBA" id="ARBA00004434"/>
    </source>
</evidence>
<evidence type="ECO:0000256" key="5">
    <source>
        <dbReference type="ARBA" id="ARBA00022692"/>
    </source>
</evidence>
<feature type="domain" description="FCP1 homology" evidence="15">
    <location>
        <begin position="115"/>
        <end position="258"/>
    </location>
</feature>
<evidence type="ECO:0000259" key="15">
    <source>
        <dbReference type="PROSITE" id="PS50969"/>
    </source>
</evidence>
<dbReference type="PROSITE" id="PS50969">
    <property type="entry name" value="FCP1"/>
    <property type="match status" value="1"/>
</dbReference>
<keyword evidence="9" id="KW-1133">Transmembrane helix</keyword>
<comment type="similarity">
    <text evidence="2 13">Belongs to the TIM50 family.</text>
</comment>
<comment type="function">
    <text evidence="13">Essential component of the TIM23 complex, a complex that mediates the translocation of transit peptide-containing proteins across the mitochondrial inner membrane.</text>
</comment>
<evidence type="ECO:0000313" key="17">
    <source>
        <dbReference type="EMBL" id="PKC66174.1"/>
    </source>
</evidence>
<protein>
    <recommendedName>
        <fullName evidence="3 13">Mitochondrial import inner membrane translocase subunit TIM50</fullName>
    </recommendedName>
</protein>
<dbReference type="PANTHER" id="PTHR12210">
    <property type="entry name" value="DULLARD PROTEIN PHOSPHATASE"/>
    <property type="match status" value="1"/>
</dbReference>
<dbReference type="InterPro" id="IPR023214">
    <property type="entry name" value="HAD_sf"/>
</dbReference>
<dbReference type="CDD" id="cd07521">
    <property type="entry name" value="HAD_FCP1-like"/>
    <property type="match status" value="1"/>
</dbReference>
<dbReference type="EMBL" id="LLXL01000492">
    <property type="protein sequence ID" value="PKK71720.1"/>
    <property type="molecule type" value="Genomic_DNA"/>
</dbReference>
<dbReference type="GO" id="GO:0005744">
    <property type="term" value="C:TIM23 mitochondrial import inner membrane translocase complex"/>
    <property type="evidence" value="ECO:0007669"/>
    <property type="project" value="UniProtKB-UniRule"/>
</dbReference>
<proteinExistence type="inferred from homology"/>
<dbReference type="VEuPathDB" id="FungiDB:FUN_019096"/>
<evidence type="ECO:0000256" key="13">
    <source>
        <dbReference type="RuleBase" id="RU365079"/>
    </source>
</evidence>
<keyword evidence="12" id="KW-0472">Membrane</keyword>
<dbReference type="Proteomes" id="UP000232722">
    <property type="component" value="Unassembled WGS sequence"/>
</dbReference>
<dbReference type="InterPro" id="IPR050365">
    <property type="entry name" value="TIM50"/>
</dbReference>
<evidence type="ECO:0000313" key="16">
    <source>
        <dbReference type="EMBL" id="PKC10457.1"/>
    </source>
</evidence>
<dbReference type="InterPro" id="IPR036412">
    <property type="entry name" value="HAD-like_sf"/>
</dbReference>
<feature type="compositionally biased region" description="Polar residues" evidence="14">
    <location>
        <begin position="400"/>
        <end position="417"/>
    </location>
</feature>
<keyword evidence="6" id="KW-0999">Mitochondrion inner membrane</keyword>
<keyword evidence="8 13" id="KW-0809">Transit peptide</keyword>
<evidence type="ECO:0000256" key="8">
    <source>
        <dbReference type="ARBA" id="ARBA00022946"/>
    </source>
</evidence>
<comment type="subcellular location">
    <subcellularLocation>
        <location evidence="1 13">Mitochondrion inner membrane</location>
        <topology evidence="1 13">Single-pass membrane protein</topology>
    </subcellularLocation>
</comment>
<accession>A0A2I1EH71</accession>
<evidence type="ECO:0000256" key="6">
    <source>
        <dbReference type="ARBA" id="ARBA00022792"/>
    </source>
</evidence>
<dbReference type="SUPFAM" id="SSF56784">
    <property type="entry name" value="HAD-like"/>
    <property type="match status" value="1"/>
</dbReference>
<reference evidence="20 21" key="1">
    <citation type="submission" date="2016-04" db="EMBL/GenBank/DDBJ databases">
        <title>Genome analyses suggest a sexual origin of heterokaryosis in a supposedly ancient asexual fungus.</title>
        <authorList>
            <person name="Ropars J."/>
            <person name="Sedzielewska K."/>
            <person name="Noel J."/>
            <person name="Charron P."/>
            <person name="Farinelli L."/>
            <person name="Marton T."/>
            <person name="Kruger M."/>
            <person name="Pelin A."/>
            <person name="Brachmann A."/>
            <person name="Corradi N."/>
        </authorList>
    </citation>
    <scope>NUCLEOTIDE SEQUENCE [LARGE SCALE GENOMIC DNA]</scope>
    <source>
        <strain evidence="16 20">A5</strain>
        <strain evidence="18 21">C2</strain>
    </source>
</reference>